<dbReference type="AlphaFoldDB" id="A0A8J8MJT7"/>
<keyword evidence="4" id="KW-1185">Reference proteome</keyword>
<name>A0A8J8MJT7_9FIRM</name>
<evidence type="ECO:0000256" key="1">
    <source>
        <dbReference type="ARBA" id="ARBA00022741"/>
    </source>
</evidence>
<dbReference type="CDD" id="cd00077">
    <property type="entry name" value="HDc"/>
    <property type="match status" value="1"/>
</dbReference>
<dbReference type="NCBIfam" id="TIGR00277">
    <property type="entry name" value="HDIG"/>
    <property type="match status" value="1"/>
</dbReference>
<dbReference type="Pfam" id="PF01966">
    <property type="entry name" value="HD"/>
    <property type="match status" value="1"/>
</dbReference>
<dbReference type="InterPro" id="IPR003607">
    <property type="entry name" value="HD/PDEase_dom"/>
</dbReference>
<dbReference type="PANTHER" id="PTHR47545:SF2">
    <property type="entry name" value="CC-ADDING TRNA NUCLEOTIDYLTRANSFERASE"/>
    <property type="match status" value="1"/>
</dbReference>
<dbReference type="Proteomes" id="UP000683246">
    <property type="component" value="Chromosome"/>
</dbReference>
<protein>
    <submittedName>
        <fullName evidence="3">HDIG domain-containing protein</fullName>
    </submittedName>
</protein>
<dbReference type="GO" id="GO:0000166">
    <property type="term" value="F:nucleotide binding"/>
    <property type="evidence" value="ECO:0007669"/>
    <property type="project" value="UniProtKB-KW"/>
</dbReference>
<accession>A0A8J8MJT7</accession>
<sequence length="231" mass="26694">MYSKLFKDISQHLMEDDQPSRFIKRLLREQEGNVLIEKLSRLKAIKQNPKYHPEGSVFNHVMEVVDHGAKVKHKSLHPEVFMWAALLHDIGKLTTTKVRKGRITAYGHDEKGAILAKKLLDVLTEDKVLIQEVESLVRWHMQPFFVVKDLPFGDIKAMIGDVSVGEVALLSLCDRMGRGPLTKQNMEEAIIMEITFLDKCKVHLHHHNHEKHLEDIKNYLNNHARHHLSSK</sequence>
<dbReference type="InterPro" id="IPR006675">
    <property type="entry name" value="HDIG_dom"/>
</dbReference>
<dbReference type="PANTHER" id="PTHR47545">
    <property type="entry name" value="MULTIFUNCTIONAL CCA PROTEIN"/>
    <property type="match status" value="1"/>
</dbReference>
<dbReference type="EMBL" id="CP058649">
    <property type="protein sequence ID" value="QUI22974.1"/>
    <property type="molecule type" value="Genomic_DNA"/>
</dbReference>
<evidence type="ECO:0000259" key="2">
    <source>
        <dbReference type="Pfam" id="PF01966"/>
    </source>
</evidence>
<evidence type="ECO:0000313" key="4">
    <source>
        <dbReference type="Proteomes" id="UP000683246"/>
    </source>
</evidence>
<dbReference type="SUPFAM" id="SSF109604">
    <property type="entry name" value="HD-domain/PDEase-like"/>
    <property type="match status" value="1"/>
</dbReference>
<dbReference type="InterPro" id="IPR006674">
    <property type="entry name" value="HD_domain"/>
</dbReference>
<organism evidence="3 4">
    <name type="scientific">Vallitalea pronyensis</name>
    <dbReference type="NCBI Taxonomy" id="1348613"/>
    <lineage>
        <taxon>Bacteria</taxon>
        <taxon>Bacillati</taxon>
        <taxon>Bacillota</taxon>
        <taxon>Clostridia</taxon>
        <taxon>Lachnospirales</taxon>
        <taxon>Vallitaleaceae</taxon>
        <taxon>Vallitalea</taxon>
    </lineage>
</organism>
<dbReference type="InterPro" id="IPR050124">
    <property type="entry name" value="tRNA_CCA-adding_enzyme"/>
</dbReference>
<feature type="domain" description="HD" evidence="2">
    <location>
        <begin position="57"/>
        <end position="143"/>
    </location>
</feature>
<reference evidence="3" key="1">
    <citation type="submission" date="2020-07" db="EMBL/GenBank/DDBJ databases">
        <title>Vallitalea pronyensis genome.</title>
        <authorList>
            <person name="Postec A."/>
        </authorList>
    </citation>
    <scope>NUCLEOTIDE SEQUENCE</scope>
    <source>
        <strain evidence="3">FatNI3</strain>
    </source>
</reference>
<keyword evidence="1" id="KW-0547">Nucleotide-binding</keyword>
<proteinExistence type="predicted"/>
<evidence type="ECO:0000313" key="3">
    <source>
        <dbReference type="EMBL" id="QUI22974.1"/>
    </source>
</evidence>
<gene>
    <name evidence="3" type="ORF">HZI73_12035</name>
</gene>
<dbReference type="Gene3D" id="1.10.3090.10">
    <property type="entry name" value="cca-adding enzyme, domain 2"/>
    <property type="match status" value="1"/>
</dbReference>
<dbReference type="KEGG" id="vpy:HZI73_12035"/>
<dbReference type="RefSeq" id="WP_212698470.1">
    <property type="nucleotide sequence ID" value="NZ_CP058649.1"/>
</dbReference>